<dbReference type="OrthoDB" id="169126at2157"/>
<dbReference type="EMBL" id="CP026309">
    <property type="protein sequence ID" value="AUV83351.1"/>
    <property type="molecule type" value="Genomic_DNA"/>
</dbReference>
<dbReference type="GO" id="GO:0055085">
    <property type="term" value="P:transmembrane transport"/>
    <property type="evidence" value="ECO:0007669"/>
    <property type="project" value="InterPro"/>
</dbReference>
<dbReference type="PANTHER" id="PTHR38643:SF1">
    <property type="entry name" value="PURINE NUCLEOSIDE PERMEASE C285.05-RELATED"/>
    <property type="match status" value="1"/>
</dbReference>
<sequence>MAGRDPSPVRRPRVVVFAAFRRPGPAVDETTWWERTFAFDTPIDVRGLREPLRYDTATDVALCVTGVGHVEAATSVAALLACPTLDCSETVFLTVGVAGAPPSRSTIGAVFLADAVVDWDQKYRLDTGEGTVLSTFPFKERNELCKRFDPTLVETARAVAARVPLADSAAAARLRADYPDVVARGDPFVAVGSSVSGSEFWHGAENAAWADRACAEFGISPYRTTEMEGFATALALERFGHLDRYLSVRAASNFDRPAPGRDAFESLASDEVGLALAAENAFRVGVTVVDALLADAGVDADVDVPHAIEAAVSAE</sequence>
<dbReference type="SUPFAM" id="SSF53167">
    <property type="entry name" value="Purine and uridine phosphorylases"/>
    <property type="match status" value="1"/>
</dbReference>
<gene>
    <name evidence="1" type="ORF">C2R22_18290</name>
</gene>
<dbReference type="GeneID" id="35594084"/>
<evidence type="ECO:0000313" key="1">
    <source>
        <dbReference type="EMBL" id="AUV83351.1"/>
    </source>
</evidence>
<evidence type="ECO:0000313" key="2">
    <source>
        <dbReference type="Proteomes" id="UP000236584"/>
    </source>
</evidence>
<name>A0A2I8VN61_9EURY</name>
<dbReference type="Pfam" id="PF06516">
    <property type="entry name" value="NUP"/>
    <property type="match status" value="1"/>
</dbReference>
<dbReference type="GO" id="GO:0003824">
    <property type="term" value="F:catalytic activity"/>
    <property type="evidence" value="ECO:0007669"/>
    <property type="project" value="InterPro"/>
</dbReference>
<dbReference type="RefSeq" id="WP_103427040.1">
    <property type="nucleotide sequence ID" value="NZ_CP026309.1"/>
</dbReference>
<reference evidence="1 2" key="1">
    <citation type="submission" date="2018-01" db="EMBL/GenBank/DDBJ databases">
        <title>Complete genome sequence of Salinigranum rubrum GX10T, an extremely halophilic archaeon isolated from a marine solar saltern.</title>
        <authorList>
            <person name="Han S."/>
        </authorList>
    </citation>
    <scope>NUCLEOTIDE SEQUENCE [LARGE SCALE GENOMIC DNA]</scope>
    <source>
        <strain evidence="1 2">GX10</strain>
    </source>
</reference>
<proteinExistence type="predicted"/>
<dbReference type="InterPro" id="IPR035994">
    <property type="entry name" value="Nucleoside_phosphorylase_sf"/>
</dbReference>
<dbReference type="KEGG" id="srub:C2R22_18290"/>
<dbReference type="AlphaFoldDB" id="A0A2I8VN61"/>
<dbReference type="Proteomes" id="UP000236584">
    <property type="component" value="Chromosome"/>
</dbReference>
<dbReference type="InterPro" id="IPR009486">
    <property type="entry name" value="Pur_nuclsid_perm"/>
</dbReference>
<dbReference type="PANTHER" id="PTHR38643">
    <property type="entry name" value="PURINE NUCLEOSIDE PERMEASE C285.05-RELATED"/>
    <property type="match status" value="1"/>
</dbReference>
<keyword evidence="2" id="KW-1185">Reference proteome</keyword>
<dbReference type="Gene3D" id="3.40.50.1580">
    <property type="entry name" value="Nucleoside phosphorylase domain"/>
    <property type="match status" value="1"/>
</dbReference>
<protein>
    <submittedName>
        <fullName evidence="1">Phosphorylase</fullName>
    </submittedName>
</protein>
<organism evidence="1 2">
    <name type="scientific">Salinigranum rubrum</name>
    <dbReference type="NCBI Taxonomy" id="755307"/>
    <lineage>
        <taxon>Archaea</taxon>
        <taxon>Methanobacteriati</taxon>
        <taxon>Methanobacteriota</taxon>
        <taxon>Stenosarchaea group</taxon>
        <taxon>Halobacteria</taxon>
        <taxon>Halobacteriales</taxon>
        <taxon>Haloferacaceae</taxon>
        <taxon>Salinigranum</taxon>
    </lineage>
</organism>
<dbReference type="GO" id="GO:0009116">
    <property type="term" value="P:nucleoside metabolic process"/>
    <property type="evidence" value="ECO:0007669"/>
    <property type="project" value="InterPro"/>
</dbReference>
<accession>A0A2I8VN61</accession>